<evidence type="ECO:0000313" key="3">
    <source>
        <dbReference type="EMBL" id="KAJ2669542.1"/>
    </source>
</evidence>
<feature type="domain" description="DUF2423" evidence="2">
    <location>
        <begin position="1"/>
        <end position="38"/>
    </location>
</feature>
<proteinExistence type="predicted"/>
<accession>A0A9W8KU18</accession>
<dbReference type="PANTHER" id="PTHR28219">
    <property type="entry name" value="UPF0642 PROTEIN YBL028C"/>
    <property type="match status" value="1"/>
</dbReference>
<feature type="compositionally biased region" description="Basic residues" evidence="1">
    <location>
        <begin position="83"/>
        <end position="92"/>
    </location>
</feature>
<evidence type="ECO:0000313" key="4">
    <source>
        <dbReference type="Proteomes" id="UP001151518"/>
    </source>
</evidence>
<dbReference type="PANTHER" id="PTHR28219:SF1">
    <property type="entry name" value="UPF0642 PROTEIN YBL028C"/>
    <property type="match status" value="1"/>
</dbReference>
<sequence length="107" mass="11981">MGKSARSKSQIKNRNLLRATVFGPHEAERIQRLAEKQKVTTGTTDLFKDMDVEMGSGGTASVSSSNNKKNKSKKRNANSGKRMVVRNKKGRVLSKNSVSWVKQKRFK</sequence>
<evidence type="ECO:0000256" key="1">
    <source>
        <dbReference type="SAM" id="MobiDB-lite"/>
    </source>
</evidence>
<reference evidence="3" key="1">
    <citation type="submission" date="2022-07" db="EMBL/GenBank/DDBJ databases">
        <title>Phylogenomic reconstructions and comparative analyses of Kickxellomycotina fungi.</title>
        <authorList>
            <person name="Reynolds N.K."/>
            <person name="Stajich J.E."/>
            <person name="Barry K."/>
            <person name="Grigoriev I.V."/>
            <person name="Crous P."/>
            <person name="Smith M.E."/>
        </authorList>
    </citation>
    <scope>NUCLEOTIDE SEQUENCE</scope>
    <source>
        <strain evidence="3">NRRL 3115</strain>
    </source>
</reference>
<name>A0A9W8KU18_9FUNG</name>
<comment type="caution">
    <text evidence="3">The sequence shown here is derived from an EMBL/GenBank/DDBJ whole genome shotgun (WGS) entry which is preliminary data.</text>
</comment>
<dbReference type="AlphaFoldDB" id="A0A9W8KU18"/>
<feature type="region of interest" description="Disordered" evidence="1">
    <location>
        <begin position="45"/>
        <end position="107"/>
    </location>
</feature>
<dbReference type="EMBL" id="JANBTW010000146">
    <property type="protein sequence ID" value="KAJ2669542.1"/>
    <property type="molecule type" value="Genomic_DNA"/>
</dbReference>
<dbReference type="Pfam" id="PF10338">
    <property type="entry name" value="YBL028C_N"/>
    <property type="match status" value="1"/>
</dbReference>
<dbReference type="Proteomes" id="UP001151518">
    <property type="component" value="Unassembled WGS sequence"/>
</dbReference>
<dbReference type="OrthoDB" id="4087970at2759"/>
<evidence type="ECO:0000259" key="2">
    <source>
        <dbReference type="Pfam" id="PF10338"/>
    </source>
</evidence>
<gene>
    <name evidence="3" type="ORF">GGI25_006100</name>
</gene>
<dbReference type="InterPro" id="IPR019434">
    <property type="entry name" value="DUF2423"/>
</dbReference>
<protein>
    <recommendedName>
        <fullName evidence="2">DUF2423 domain-containing protein</fullName>
    </recommendedName>
</protein>
<organism evidence="3 4">
    <name type="scientific">Coemansia spiralis</name>
    <dbReference type="NCBI Taxonomy" id="417178"/>
    <lineage>
        <taxon>Eukaryota</taxon>
        <taxon>Fungi</taxon>
        <taxon>Fungi incertae sedis</taxon>
        <taxon>Zoopagomycota</taxon>
        <taxon>Kickxellomycotina</taxon>
        <taxon>Kickxellomycetes</taxon>
        <taxon>Kickxellales</taxon>
        <taxon>Kickxellaceae</taxon>
        <taxon>Coemansia</taxon>
    </lineage>
</organism>